<dbReference type="EMBL" id="QTJR01000004">
    <property type="protein sequence ID" value="RDY67869.1"/>
    <property type="molecule type" value="Genomic_DNA"/>
</dbReference>
<dbReference type="Pfam" id="PF07007">
    <property type="entry name" value="LprI"/>
    <property type="match status" value="1"/>
</dbReference>
<name>A0A3D8VF22_9GAMM</name>
<protein>
    <submittedName>
        <fullName evidence="3">DUF1311 domain-containing protein</fullName>
    </submittedName>
</protein>
<keyword evidence="1" id="KW-0472">Membrane</keyword>
<keyword evidence="1" id="KW-0812">Transmembrane</keyword>
<dbReference type="AlphaFoldDB" id="A0A3D8VF22"/>
<dbReference type="Proteomes" id="UP000256829">
    <property type="component" value="Unassembled WGS sequence"/>
</dbReference>
<proteinExistence type="predicted"/>
<accession>A0A3D8VF22</accession>
<evidence type="ECO:0000259" key="2">
    <source>
        <dbReference type="Pfam" id="PF07007"/>
    </source>
</evidence>
<feature type="domain" description="Lysozyme inhibitor LprI-like N-terminal" evidence="2">
    <location>
        <begin position="110"/>
        <end position="199"/>
    </location>
</feature>
<keyword evidence="4" id="KW-1185">Reference proteome</keyword>
<comment type="caution">
    <text evidence="3">The sequence shown here is derived from an EMBL/GenBank/DDBJ whole genome shotgun (WGS) entry which is preliminary data.</text>
</comment>
<gene>
    <name evidence="3" type="ORF">DX912_08160</name>
</gene>
<reference evidence="3 4" key="1">
    <citation type="submission" date="2018-08" db="EMBL/GenBank/DDBJ databases">
        <title>Lysobacter soli KCTC 22011, whole genome shotgun sequence.</title>
        <authorList>
            <person name="Zhang X."/>
            <person name="Feng G."/>
            <person name="Zhu H."/>
        </authorList>
    </citation>
    <scope>NUCLEOTIDE SEQUENCE [LARGE SCALE GENOMIC DNA]</scope>
    <source>
        <strain evidence="3 4">KCTC 22011</strain>
    </source>
</reference>
<evidence type="ECO:0000256" key="1">
    <source>
        <dbReference type="SAM" id="Phobius"/>
    </source>
</evidence>
<dbReference type="InterPro" id="IPR009739">
    <property type="entry name" value="LprI-like_N"/>
</dbReference>
<feature type="transmembrane region" description="Helical" evidence="1">
    <location>
        <begin position="24"/>
        <end position="40"/>
    </location>
</feature>
<keyword evidence="1" id="KW-1133">Transmembrane helix</keyword>
<dbReference type="Gene3D" id="1.20.1270.180">
    <property type="match status" value="1"/>
</dbReference>
<organism evidence="3 4">
    <name type="scientific">Lysobacter soli</name>
    <dbReference type="NCBI Taxonomy" id="453783"/>
    <lineage>
        <taxon>Bacteria</taxon>
        <taxon>Pseudomonadati</taxon>
        <taxon>Pseudomonadota</taxon>
        <taxon>Gammaproteobacteria</taxon>
        <taxon>Lysobacterales</taxon>
        <taxon>Lysobacteraceae</taxon>
        <taxon>Lysobacter</taxon>
    </lineage>
</organism>
<evidence type="ECO:0000313" key="3">
    <source>
        <dbReference type="EMBL" id="RDY67869.1"/>
    </source>
</evidence>
<evidence type="ECO:0000313" key="4">
    <source>
        <dbReference type="Proteomes" id="UP000256829"/>
    </source>
</evidence>
<sequence length="208" mass="23827">MRPPAGTLSSVERSVPGRPKMEKLLYLALGAVLTWGFYFLQRRVERRSAVEAIERNQKLLDLKQGLDESNTNLDDLRRLEHRLIGKAETAARIADNYFTKAEEVARQSDDSAVTQRDMNQQALEEFHSADARLTTVVAHLRRQLDEETLAVFDDAHRSWLQFRERYARFVSQSYAGGAIRPLIHAVTLESITQLWTEELETQLGDESL</sequence>